<evidence type="ECO:0000313" key="1">
    <source>
        <dbReference type="EMBL" id="KAJ8131067.1"/>
    </source>
</evidence>
<name>A0ACC2JUY4_9PEZI</name>
<accession>A0ACC2JUY4</accession>
<gene>
    <name evidence="1" type="ORF">O1611_g2562</name>
</gene>
<dbReference type="EMBL" id="JAPUUL010000365">
    <property type="protein sequence ID" value="KAJ8131067.1"/>
    <property type="molecule type" value="Genomic_DNA"/>
</dbReference>
<protein>
    <submittedName>
        <fullName evidence="1">Uncharacterized protein</fullName>
    </submittedName>
</protein>
<dbReference type="Proteomes" id="UP001153332">
    <property type="component" value="Unassembled WGS sequence"/>
</dbReference>
<comment type="caution">
    <text evidence="1">The sequence shown here is derived from an EMBL/GenBank/DDBJ whole genome shotgun (WGS) entry which is preliminary data.</text>
</comment>
<reference evidence="1" key="1">
    <citation type="submission" date="2022-12" db="EMBL/GenBank/DDBJ databases">
        <title>Genome Sequence of Lasiodiplodia mahajangana.</title>
        <authorList>
            <person name="Buettner E."/>
        </authorList>
    </citation>
    <scope>NUCLEOTIDE SEQUENCE</scope>
    <source>
        <strain evidence="1">VT137</strain>
    </source>
</reference>
<sequence length="250" mass="27042">MKYLLPILAASGADAIHAVSVKSTSPYTCNAVSGVDIAFTQNQSSITANFPPISLAVEYPAHGNPGGNSSVGCGGTVEFEDWPSGVRFAVSGVTWHTGKLNLAKENQLRSLTAKVNLEVEHETNTYPIQYPVVKDYASAVLLDVSVNPALSDYQGQYDHSMKNPNLYWSPCFNGYLANTTKLTFELSGYSSGGGTSEPGWSMDLGLVWQSCYAPNETVWGQKVIRGWESCTYRDTNATAKRSIPLRAGLR</sequence>
<evidence type="ECO:0000313" key="2">
    <source>
        <dbReference type="Proteomes" id="UP001153332"/>
    </source>
</evidence>
<keyword evidence="2" id="KW-1185">Reference proteome</keyword>
<organism evidence="1 2">
    <name type="scientific">Lasiodiplodia mahajangana</name>
    <dbReference type="NCBI Taxonomy" id="1108764"/>
    <lineage>
        <taxon>Eukaryota</taxon>
        <taxon>Fungi</taxon>
        <taxon>Dikarya</taxon>
        <taxon>Ascomycota</taxon>
        <taxon>Pezizomycotina</taxon>
        <taxon>Dothideomycetes</taxon>
        <taxon>Dothideomycetes incertae sedis</taxon>
        <taxon>Botryosphaeriales</taxon>
        <taxon>Botryosphaeriaceae</taxon>
        <taxon>Lasiodiplodia</taxon>
    </lineage>
</organism>
<proteinExistence type="predicted"/>